<evidence type="ECO:0000259" key="1">
    <source>
        <dbReference type="Pfam" id="PF12770"/>
    </source>
</evidence>
<accession>A0A840LAL4</accession>
<keyword evidence="3" id="KW-1185">Reference proteome</keyword>
<sequence>MSPRSTLTPWRFARPLLSALLFGALCRGELALAAVQVSMPSLCAEALSLPAEKLDLHLIEQEFVEVDAQGEVSLDLACRAWAASHRAKESAPEKPLVWQALSAQVLLAAQRREEAMVLAASSYEAAMKLGAAGRLAARRAATAMGQAFLQVREHEGTHLWMQRAVDANDPNQALDQDGALALVNRATAELMVGRFQDGERRLLEVLNLMGELGHSPAQLQAFAYPKAVALNQLLYAQSATAQWAAALATSEQLLLHRWQFLPADRTGLALALGNRGSILVKLGRFDEAQHLLEAALDESQGGGSSDAMASGAAEQMRSNLAQLLLARGQPQLALTQVQRAVARTQGGAQLNALRQQAEAQIALGDLHAAVSTLRVALKIVQTQPPLGEAWLRLQVLLAYAKTQLILGDLSEAAVWLDAADKEASAVPSNHHELGERWVLRASLLEQQGLRAEALQAIDQAGLVYAQQFPAQHPQRLGLLIRACGLGRACEALPESLASAQTPPSLTAAAALVLARYSLSKENGQAAQKYAEQALTAAHAAAQSLLQWQALYEFGRSQAALSRPTAAIFFGKLAVDQLQQARHNLSNLGVAADAQFLADKLQVYRQLASWLFDAGRLAEGLEILHLLKRQELDDYNERAQALLGAAPSLTEQEQSWREQLASATRLGEKNAAEILRLSRLQAASRINAAELARLAALQAEQADQAPKAAAMLGLQLTQIGQEGAEQRLKPLAQGGIWPADSRLTLPSDARTLHVYLMVEPNQVRAILVGRQGRKSLQVPIKVAELTRQIAELLDAVRQGRDERPHAQALHRVLGPLLDAPARTWGIRQLVLSLDGPLRYLPIGLLHDGQAFLIDRYTLAVATPADGALRRSAKALQADSAPLRVQAWGVTQALEGLPALPGVGEELCGIVKGPAQGLPVSLCDGVLSGRAAANAFFTETSWRSAAARSGDGGVVHIGTHFVLRPGNVARSWLLLGDGARLKLEQLRGWPLGSPRLLTLSACETALPSGSGSDGRELDGLTSTLLSSGAQQVVASLWRVEDRSTAGLMRQFYTALKQQPENAAAALQVAQRAALRAGAPASVWAAFTLSVPTAR</sequence>
<reference evidence="2 3" key="1">
    <citation type="submission" date="2020-08" db="EMBL/GenBank/DDBJ databases">
        <title>Functional genomics of gut bacteria from endangered species of beetles.</title>
        <authorList>
            <person name="Carlos-Shanley C."/>
        </authorList>
    </citation>
    <scope>NUCLEOTIDE SEQUENCE [LARGE SCALE GENOMIC DNA]</scope>
    <source>
        <strain evidence="2 3">S00239</strain>
    </source>
</reference>
<dbReference type="InterPro" id="IPR019734">
    <property type="entry name" value="TPR_rpt"/>
</dbReference>
<dbReference type="InterPro" id="IPR024983">
    <property type="entry name" value="CHAT_dom"/>
</dbReference>
<evidence type="ECO:0000313" key="2">
    <source>
        <dbReference type="EMBL" id="MBB4845186.1"/>
    </source>
</evidence>
<dbReference type="PANTHER" id="PTHR10098">
    <property type="entry name" value="RAPSYN-RELATED"/>
    <property type="match status" value="1"/>
</dbReference>
<organism evidence="2 3">
    <name type="scientific">Roseateles oligotrophus</name>
    <dbReference type="NCBI Taxonomy" id="1769250"/>
    <lineage>
        <taxon>Bacteria</taxon>
        <taxon>Pseudomonadati</taxon>
        <taxon>Pseudomonadota</taxon>
        <taxon>Betaproteobacteria</taxon>
        <taxon>Burkholderiales</taxon>
        <taxon>Sphaerotilaceae</taxon>
        <taxon>Roseateles</taxon>
    </lineage>
</organism>
<dbReference type="InterPro" id="IPR011990">
    <property type="entry name" value="TPR-like_helical_dom_sf"/>
</dbReference>
<evidence type="ECO:0000313" key="3">
    <source>
        <dbReference type="Proteomes" id="UP000562027"/>
    </source>
</evidence>
<dbReference type="AlphaFoldDB" id="A0A840LAL4"/>
<comment type="caution">
    <text evidence="2">The sequence shown here is derived from an EMBL/GenBank/DDBJ whole genome shotgun (WGS) entry which is preliminary data.</text>
</comment>
<dbReference type="Gene3D" id="1.25.40.10">
    <property type="entry name" value="Tetratricopeptide repeat domain"/>
    <property type="match status" value="1"/>
</dbReference>
<dbReference type="SMART" id="SM00028">
    <property type="entry name" value="TPR"/>
    <property type="match status" value="6"/>
</dbReference>
<protein>
    <submittedName>
        <fullName evidence="2">CHAT domain-containing protein</fullName>
    </submittedName>
</protein>
<dbReference type="EMBL" id="JACHLP010000008">
    <property type="protein sequence ID" value="MBB4845186.1"/>
    <property type="molecule type" value="Genomic_DNA"/>
</dbReference>
<dbReference type="Proteomes" id="UP000562027">
    <property type="component" value="Unassembled WGS sequence"/>
</dbReference>
<feature type="domain" description="CHAT" evidence="1">
    <location>
        <begin position="803"/>
        <end position="1087"/>
    </location>
</feature>
<dbReference type="SUPFAM" id="SSF48452">
    <property type="entry name" value="TPR-like"/>
    <property type="match status" value="2"/>
</dbReference>
<dbReference type="RefSeq" id="WP_184302796.1">
    <property type="nucleotide sequence ID" value="NZ_JACHLP010000008.1"/>
</dbReference>
<gene>
    <name evidence="2" type="ORF">HNP55_003733</name>
</gene>
<dbReference type="PANTHER" id="PTHR10098:SF108">
    <property type="entry name" value="TETRATRICOPEPTIDE REPEAT PROTEIN 28"/>
    <property type="match status" value="1"/>
</dbReference>
<dbReference type="Pfam" id="PF12770">
    <property type="entry name" value="CHAT"/>
    <property type="match status" value="1"/>
</dbReference>
<name>A0A840LAL4_9BURK</name>
<proteinExistence type="predicted"/>